<keyword evidence="1" id="KW-0812">Transmembrane</keyword>
<proteinExistence type="predicted"/>
<dbReference type="Proteomes" id="UP001597120">
    <property type="component" value="Unassembled WGS sequence"/>
</dbReference>
<feature type="transmembrane region" description="Helical" evidence="1">
    <location>
        <begin position="42"/>
        <end position="62"/>
    </location>
</feature>
<evidence type="ECO:0000256" key="1">
    <source>
        <dbReference type="SAM" id="Phobius"/>
    </source>
</evidence>
<gene>
    <name evidence="2" type="ORF">ACFQ03_21335</name>
</gene>
<comment type="caution">
    <text evidence="2">The sequence shown here is derived from an EMBL/GenBank/DDBJ whole genome shotgun (WGS) entry which is preliminary data.</text>
</comment>
<feature type="transmembrane region" description="Helical" evidence="1">
    <location>
        <begin position="111"/>
        <end position="130"/>
    </location>
</feature>
<evidence type="ECO:0008006" key="4">
    <source>
        <dbReference type="Google" id="ProtNLM"/>
    </source>
</evidence>
<evidence type="ECO:0000313" key="3">
    <source>
        <dbReference type="Proteomes" id="UP001597120"/>
    </source>
</evidence>
<dbReference type="EMBL" id="JBHTIU010000087">
    <property type="protein sequence ID" value="MFD0871680.1"/>
    <property type="molecule type" value="Genomic_DNA"/>
</dbReference>
<organism evidence="2 3">
    <name type="scientific">Paenibacillus residui</name>
    <dbReference type="NCBI Taxonomy" id="629724"/>
    <lineage>
        <taxon>Bacteria</taxon>
        <taxon>Bacillati</taxon>
        <taxon>Bacillota</taxon>
        <taxon>Bacilli</taxon>
        <taxon>Bacillales</taxon>
        <taxon>Paenibacillaceae</taxon>
        <taxon>Paenibacillus</taxon>
    </lineage>
</organism>
<reference evidence="3" key="1">
    <citation type="journal article" date="2019" name="Int. J. Syst. Evol. Microbiol.">
        <title>The Global Catalogue of Microorganisms (GCM) 10K type strain sequencing project: providing services to taxonomists for standard genome sequencing and annotation.</title>
        <authorList>
            <consortium name="The Broad Institute Genomics Platform"/>
            <consortium name="The Broad Institute Genome Sequencing Center for Infectious Disease"/>
            <person name="Wu L."/>
            <person name="Ma J."/>
        </authorList>
    </citation>
    <scope>NUCLEOTIDE SEQUENCE [LARGE SCALE GENOMIC DNA]</scope>
    <source>
        <strain evidence="3">CCUG 57263</strain>
    </source>
</reference>
<keyword evidence="1" id="KW-1133">Transmembrane helix</keyword>
<feature type="transmembrane region" description="Helical" evidence="1">
    <location>
        <begin position="12"/>
        <end position="30"/>
    </location>
</feature>
<keyword evidence="3" id="KW-1185">Reference proteome</keyword>
<dbReference type="RefSeq" id="WP_144940684.1">
    <property type="nucleotide sequence ID" value="NZ_JBHTIU010000087.1"/>
</dbReference>
<feature type="transmembrane region" description="Helical" evidence="1">
    <location>
        <begin position="68"/>
        <end position="90"/>
    </location>
</feature>
<keyword evidence="1" id="KW-0472">Membrane</keyword>
<name>A0ABW3DDY0_9BACL</name>
<accession>A0ABW3DDY0</accession>
<protein>
    <recommendedName>
        <fullName evidence="4">DUF3995 domain-containing protein</fullName>
    </recommendedName>
</protein>
<evidence type="ECO:0000313" key="2">
    <source>
        <dbReference type="EMBL" id="MFD0871680.1"/>
    </source>
</evidence>
<sequence length="131" mass="14786">MYHWVGWPLDRLLILFVALAFLLIGLQVTMSHYRQNFHHKAMWSPVVVSPLIFLSGLGLAVYPSAFFHYLFVFLLFAGVLTGMAGFYFHYRGVGVRVGGYASRNFLMGPPVVLPVVFLAMSALGLIAVYWR</sequence>